<gene>
    <name evidence="8" type="ORF">TeGR_g1858</name>
</gene>
<evidence type="ECO:0000256" key="6">
    <source>
        <dbReference type="SAM" id="MobiDB-lite"/>
    </source>
</evidence>
<dbReference type="SUPFAM" id="SSF56112">
    <property type="entry name" value="Protein kinase-like (PK-like)"/>
    <property type="match status" value="1"/>
</dbReference>
<dbReference type="PANTHER" id="PTHR24351">
    <property type="entry name" value="RIBOSOMAL PROTEIN S6 KINASE"/>
    <property type="match status" value="1"/>
</dbReference>
<keyword evidence="4" id="KW-0418">Kinase</keyword>
<sequence length="330" mass="36878">HPTPPPHAQAAKELDKAKIVKVKGLAEMTMNELGFMVEISEGFGGKGAKFLMNMDCAFQSPTKLYFVQDLMDGGDLHFNMMHRTRRRVFDEARVRWYAASCLIGLQELHSLGILHRDIKPANMLLDKVGYAKLADFGLCGRMDSSGYCRARGGTLSFMSPESRNKSRRGRHGVGHDFFGLGVMIFVMFTCQYPFSKFGNFNTVIQAHLSELSLNAGEDEAPAAAPKGENKKVNNYDEGSDAARSSTAMRDAALELEAKALPAHYVLDQKTLKKLPSKEARDLCRSLLMMNEKYRLGNRGAEQVMKHKFFAGVDWEGMKNRPLPEDDDDDL</sequence>
<keyword evidence="1" id="KW-0723">Serine/threonine-protein kinase</keyword>
<evidence type="ECO:0000256" key="1">
    <source>
        <dbReference type="ARBA" id="ARBA00022527"/>
    </source>
</evidence>
<evidence type="ECO:0000313" key="9">
    <source>
        <dbReference type="Proteomes" id="UP001165060"/>
    </source>
</evidence>
<keyword evidence="5" id="KW-0067">ATP-binding</keyword>
<keyword evidence="3" id="KW-0547">Nucleotide-binding</keyword>
<reference evidence="8 9" key="1">
    <citation type="journal article" date="2023" name="Commun. Biol.">
        <title>Genome analysis of Parmales, the sister group of diatoms, reveals the evolutionary specialization of diatoms from phago-mixotrophs to photoautotrophs.</title>
        <authorList>
            <person name="Ban H."/>
            <person name="Sato S."/>
            <person name="Yoshikawa S."/>
            <person name="Yamada K."/>
            <person name="Nakamura Y."/>
            <person name="Ichinomiya M."/>
            <person name="Sato N."/>
            <person name="Blanc-Mathieu R."/>
            <person name="Endo H."/>
            <person name="Kuwata A."/>
            <person name="Ogata H."/>
        </authorList>
    </citation>
    <scope>NUCLEOTIDE SEQUENCE [LARGE SCALE GENOMIC DNA]</scope>
</reference>
<evidence type="ECO:0000256" key="4">
    <source>
        <dbReference type="ARBA" id="ARBA00022777"/>
    </source>
</evidence>
<feature type="domain" description="Protein kinase" evidence="7">
    <location>
        <begin position="1"/>
        <end position="309"/>
    </location>
</feature>
<dbReference type="InterPro" id="IPR008271">
    <property type="entry name" value="Ser/Thr_kinase_AS"/>
</dbReference>
<evidence type="ECO:0000259" key="7">
    <source>
        <dbReference type="PROSITE" id="PS50011"/>
    </source>
</evidence>
<feature type="non-terminal residue" evidence="8">
    <location>
        <position position="1"/>
    </location>
</feature>
<evidence type="ECO:0000256" key="5">
    <source>
        <dbReference type="ARBA" id="ARBA00022840"/>
    </source>
</evidence>
<protein>
    <recommendedName>
        <fullName evidence="7">Protein kinase domain-containing protein</fullName>
    </recommendedName>
</protein>
<evidence type="ECO:0000256" key="3">
    <source>
        <dbReference type="ARBA" id="ARBA00022741"/>
    </source>
</evidence>
<dbReference type="EMBL" id="BRYB01003349">
    <property type="protein sequence ID" value="GMI35128.1"/>
    <property type="molecule type" value="Genomic_DNA"/>
</dbReference>
<feature type="region of interest" description="Disordered" evidence="6">
    <location>
        <begin position="219"/>
        <end position="243"/>
    </location>
</feature>
<evidence type="ECO:0000256" key="2">
    <source>
        <dbReference type="ARBA" id="ARBA00022679"/>
    </source>
</evidence>
<dbReference type="Proteomes" id="UP001165060">
    <property type="component" value="Unassembled WGS sequence"/>
</dbReference>
<comment type="caution">
    <text evidence="8">The sequence shown here is derived from an EMBL/GenBank/DDBJ whole genome shotgun (WGS) entry which is preliminary data.</text>
</comment>
<dbReference type="Pfam" id="PF00069">
    <property type="entry name" value="Pkinase"/>
    <property type="match status" value="1"/>
</dbReference>
<keyword evidence="2" id="KW-0808">Transferase</keyword>
<dbReference type="InterPro" id="IPR011009">
    <property type="entry name" value="Kinase-like_dom_sf"/>
</dbReference>
<dbReference type="PROSITE" id="PS00108">
    <property type="entry name" value="PROTEIN_KINASE_ST"/>
    <property type="match status" value="1"/>
</dbReference>
<dbReference type="InterPro" id="IPR000719">
    <property type="entry name" value="Prot_kinase_dom"/>
</dbReference>
<dbReference type="PROSITE" id="PS50011">
    <property type="entry name" value="PROTEIN_KINASE_DOM"/>
    <property type="match status" value="1"/>
</dbReference>
<name>A0ABQ6MY63_9STRA</name>
<evidence type="ECO:0000313" key="8">
    <source>
        <dbReference type="EMBL" id="GMI35128.1"/>
    </source>
</evidence>
<organism evidence="8 9">
    <name type="scientific">Tetraparma gracilis</name>
    <dbReference type="NCBI Taxonomy" id="2962635"/>
    <lineage>
        <taxon>Eukaryota</taxon>
        <taxon>Sar</taxon>
        <taxon>Stramenopiles</taxon>
        <taxon>Ochrophyta</taxon>
        <taxon>Bolidophyceae</taxon>
        <taxon>Parmales</taxon>
        <taxon>Triparmaceae</taxon>
        <taxon>Tetraparma</taxon>
    </lineage>
</organism>
<proteinExistence type="predicted"/>
<accession>A0ABQ6MY63</accession>
<keyword evidence="9" id="KW-1185">Reference proteome</keyword>
<dbReference type="Gene3D" id="3.30.200.20">
    <property type="entry name" value="Phosphorylase Kinase, domain 1"/>
    <property type="match status" value="1"/>
</dbReference>
<dbReference type="Gene3D" id="1.10.510.10">
    <property type="entry name" value="Transferase(Phosphotransferase) domain 1"/>
    <property type="match status" value="2"/>
</dbReference>
<dbReference type="SMART" id="SM00220">
    <property type="entry name" value="S_TKc"/>
    <property type="match status" value="1"/>
</dbReference>